<proteinExistence type="predicted"/>
<name>A0A4S4NN08_9BACT</name>
<dbReference type="EMBL" id="SRSF01000001">
    <property type="protein sequence ID" value="THH41212.1"/>
    <property type="molecule type" value="Genomic_DNA"/>
</dbReference>
<keyword evidence="2" id="KW-1185">Reference proteome</keyword>
<dbReference type="RefSeq" id="WP_136456038.1">
    <property type="nucleotide sequence ID" value="NZ_SRSF01000001.1"/>
</dbReference>
<gene>
    <name evidence="1" type="ORF">E4021_01045</name>
</gene>
<dbReference type="AlphaFoldDB" id="A0A4S4NN08"/>
<comment type="caution">
    <text evidence="1">The sequence shown here is derived from an EMBL/GenBank/DDBJ whole genome shotgun (WGS) entry which is preliminary data.</text>
</comment>
<accession>A0A4S4NN08</accession>
<protein>
    <submittedName>
        <fullName evidence="1">Uncharacterized protein</fullName>
    </submittedName>
</protein>
<dbReference type="OrthoDB" id="627374at2"/>
<sequence length="282" mass="32593">MIKAISFEIQRKQERMGVQFGTEDEAGLGDFIRHRINPIIEHLAGRYPDVSATADSYFKRIGSESGIFDHNRLAYDGALENLNRRIARMLDREEKALQELVPCFFEKYQTDGIEYNIYLGKSLAPHLNFNDLYIDNLQLRQLIWTCDIACAVRKPHTTASADCPQPEGIHLDIAPLVLAYSSRLTLKFQPDQKRLDVDGSYNVRYEIVKKRIDKAVVKDTKERLTQPDHLTVIYTQDKEATAYQRHFEYLFAQGYISDQWEMLELEPLQGVKGLRALRVPIL</sequence>
<dbReference type="Proteomes" id="UP000308528">
    <property type="component" value="Unassembled WGS sequence"/>
</dbReference>
<reference evidence="1 2" key="1">
    <citation type="submission" date="2019-04" db="EMBL/GenBank/DDBJ databases">
        <title>Lewinella litorea sp. nov., isolated from a marine sand.</title>
        <authorList>
            <person name="Yoon J.-H."/>
        </authorList>
    </citation>
    <scope>NUCLEOTIDE SEQUENCE [LARGE SCALE GENOMIC DNA]</scope>
    <source>
        <strain evidence="1 2">HSMS-39</strain>
    </source>
</reference>
<evidence type="ECO:0000313" key="2">
    <source>
        <dbReference type="Proteomes" id="UP000308528"/>
    </source>
</evidence>
<organism evidence="1 2">
    <name type="scientific">Neolewinella litorea</name>
    <dbReference type="NCBI Taxonomy" id="2562452"/>
    <lineage>
        <taxon>Bacteria</taxon>
        <taxon>Pseudomonadati</taxon>
        <taxon>Bacteroidota</taxon>
        <taxon>Saprospiria</taxon>
        <taxon>Saprospirales</taxon>
        <taxon>Lewinellaceae</taxon>
        <taxon>Neolewinella</taxon>
    </lineage>
</organism>
<evidence type="ECO:0000313" key="1">
    <source>
        <dbReference type="EMBL" id="THH41212.1"/>
    </source>
</evidence>